<comment type="caution">
    <text evidence="5">The sequence shown here is derived from an EMBL/GenBank/DDBJ whole genome shotgun (WGS) entry which is preliminary data.</text>
</comment>
<comment type="subcellular location">
    <subcellularLocation>
        <location evidence="1">Cytoplasm</location>
    </subcellularLocation>
</comment>
<keyword evidence="2" id="KW-0963">Cytoplasm</keyword>
<feature type="region of interest" description="Disordered" evidence="3">
    <location>
        <begin position="353"/>
        <end position="557"/>
    </location>
</feature>
<dbReference type="PANTHER" id="PTHR46006">
    <property type="entry name" value="RHO GUANINE NUCLEOTIDE EXCHANGE FACTOR AT 64C, ISOFORM A"/>
    <property type="match status" value="1"/>
</dbReference>
<feature type="compositionally biased region" description="Basic and acidic residues" evidence="3">
    <location>
        <begin position="192"/>
        <end position="207"/>
    </location>
</feature>
<dbReference type="SUPFAM" id="SSF48065">
    <property type="entry name" value="DBL homology domain (DH-domain)"/>
    <property type="match status" value="1"/>
</dbReference>
<sequence>MAQQWSSRSRVKPPRSPALRTPTTPSQFFPPSYFAAAAGVLYRDESISTHDQSYHPLSSNASYRVTECSPNPSRTRRKSQLGNLEPQLLPTLSDTVERMTRPPSQLVSSSPFRPIPGPSSSPSIARTPSTSSQGSSAYSVRSEACSVADQTPTIQPTQPPLRSPSTAYPTQPPSRPSSSRSPNPKSILKSHTISDRHLQVRQTHLDDVCLPTRKAGRSPIPIPPEPLPSDSRIEHARQMPISSRPKIDSSLRTGRARSRTDPGTLPKGLPSAHGRNAPQPNPQPSGIPRRVGVPSSPATTRTPQASINGSDVGSVNSIQPEKQRLFVTNAEIPSSSSSASQVALTRYIKPKTLSRTDSRSSTESQLRPPRFGLGLGLSGVNESQNTVKFSPGQRWLPRDEPYMRRTNSPSNKRHPREKRYHRLPSRNTRIDNTDGQRRRELLSLMHPDLYDSSGCDSQPSSSEGSEDRCLVSDGSGDSLRSAFDDSGSEYSPTEEVGRAVRRNSTRWENRPEQTRSKAARQSRVNLPELPTHVDDQYTPRASSTPSYLRHDKGQTRGYPTATAHDEEFLETESSTVVSDEDANSINETETHAIPKRYSSELSRIMAVSIAAAERQRQAFGISSSPDLEDHEADSSQLPHADSDVSLIGGHRWQDDCDELATGSLLQQLDQTCGTDGRESDSRPLSTGELSLSSAQTHSSVSQESIYSTSNSPTRRLSQGIVVQESPPAIPTVRDQQWQTFERHVLDSYGEVEAQRQRFIWEFTESEDNFVTQLQNMIQLFISPLRIRDTRMWVSGIPGDVTKLFDWLDDIVRVHAQLSSTLVSRQIVDHPRLQIISEVFRGFVPRLETYQPYLVKLEFTASVIDGLTHEGKNDFGDFIKLQEALERCQGWSLEKYLIEPVNRLAQYPEVFRRLLQLTPKSHPDYLSTLSLFHAAKLTIRVLSEVKDREDAYELVKMACSGIKRISPMHLVHRERRLLIRGSLTCVQVSNDQQALSLETPADDQPAPRSGATVGQQRIRRADKLSKAIHVWCGRSNSIKSSASTVVSFGTAPSSFDVHLDHSQPALGTPVVRVESAPVDAEVLVFSDLVLFASRHDSELDGEDGVDSDVCDLEPLDGFGVSRVVSVLDEMGTSRLLFNVSHLQTKKERLDRRACITLDLAPLTSRALEEGYVQSTGPVVTISLSRPRSQAERASAPLSDWLAPLRHCCQYTQRALSSLHTTHVLIDRAASATAAQKPALSSILAAGLPFPKSPSMQIQESERGLASDSERQEREERGWWSKRFHEVFAELSAHETVLC</sequence>
<evidence type="ECO:0000256" key="3">
    <source>
        <dbReference type="SAM" id="MobiDB-lite"/>
    </source>
</evidence>
<feature type="compositionally biased region" description="Polar residues" evidence="3">
    <location>
        <begin position="49"/>
        <end position="73"/>
    </location>
</feature>
<proteinExistence type="predicted"/>
<dbReference type="CDD" id="cd00160">
    <property type="entry name" value="RhoGEF"/>
    <property type="match status" value="1"/>
</dbReference>
<feature type="compositionally biased region" description="Polar residues" evidence="3">
    <location>
        <begin position="682"/>
        <end position="716"/>
    </location>
</feature>
<feature type="compositionally biased region" description="Polar residues" evidence="3">
    <location>
        <begin position="124"/>
        <end position="139"/>
    </location>
</feature>
<dbReference type="Pfam" id="PF00621">
    <property type="entry name" value="RhoGEF"/>
    <property type="match status" value="1"/>
</dbReference>
<feature type="region of interest" description="Disordered" evidence="3">
    <location>
        <begin position="670"/>
        <end position="719"/>
    </location>
</feature>
<feature type="region of interest" description="Disordered" evidence="3">
    <location>
        <begin position="1"/>
        <end position="29"/>
    </location>
</feature>
<evidence type="ECO:0000256" key="1">
    <source>
        <dbReference type="ARBA" id="ARBA00004496"/>
    </source>
</evidence>
<dbReference type="GO" id="GO:0035025">
    <property type="term" value="P:positive regulation of Rho protein signal transduction"/>
    <property type="evidence" value="ECO:0007669"/>
    <property type="project" value="TreeGrafter"/>
</dbReference>
<dbReference type="InterPro" id="IPR000219">
    <property type="entry name" value="DH_dom"/>
</dbReference>
<feature type="region of interest" description="Disordered" evidence="3">
    <location>
        <begin position="49"/>
        <end position="318"/>
    </location>
</feature>
<dbReference type="PANTHER" id="PTHR46006:SF6">
    <property type="entry name" value="INTERSECTIN-2 ISOFORM X1"/>
    <property type="match status" value="1"/>
</dbReference>
<name>A0A8I2YI80_9AGAM</name>
<dbReference type="Gene3D" id="1.20.900.10">
    <property type="entry name" value="Dbl homology (DH) domain"/>
    <property type="match status" value="1"/>
</dbReference>
<feature type="compositionally biased region" description="Basic residues" evidence="3">
    <location>
        <begin position="411"/>
        <end position="424"/>
    </location>
</feature>
<evidence type="ECO:0000313" key="5">
    <source>
        <dbReference type="EMBL" id="KAG6372550.1"/>
    </source>
</evidence>
<feature type="compositionally biased region" description="Basic and acidic residues" evidence="3">
    <location>
        <begin position="428"/>
        <end position="441"/>
    </location>
</feature>
<protein>
    <recommendedName>
        <fullName evidence="4">DH domain-containing protein</fullName>
    </recommendedName>
</protein>
<organism evidence="5 6">
    <name type="scientific">Boletus reticuloceps</name>
    <dbReference type="NCBI Taxonomy" id="495285"/>
    <lineage>
        <taxon>Eukaryota</taxon>
        <taxon>Fungi</taxon>
        <taxon>Dikarya</taxon>
        <taxon>Basidiomycota</taxon>
        <taxon>Agaricomycotina</taxon>
        <taxon>Agaricomycetes</taxon>
        <taxon>Agaricomycetidae</taxon>
        <taxon>Boletales</taxon>
        <taxon>Boletineae</taxon>
        <taxon>Boletaceae</taxon>
        <taxon>Boletoideae</taxon>
        <taxon>Boletus</taxon>
    </lineage>
</organism>
<keyword evidence="6" id="KW-1185">Reference proteome</keyword>
<evidence type="ECO:0000256" key="2">
    <source>
        <dbReference type="ARBA" id="ARBA00022490"/>
    </source>
</evidence>
<dbReference type="OrthoDB" id="1716625at2759"/>
<dbReference type="PROSITE" id="PS50010">
    <property type="entry name" value="DH_2"/>
    <property type="match status" value="1"/>
</dbReference>
<accession>A0A8I2YI80</accession>
<dbReference type="InterPro" id="IPR051480">
    <property type="entry name" value="Endocytic_GEF_Adapter"/>
</dbReference>
<feature type="compositionally biased region" description="Polar residues" evidence="3">
    <location>
        <begin position="296"/>
        <end position="318"/>
    </location>
</feature>
<dbReference type="Proteomes" id="UP000683000">
    <property type="component" value="Unassembled WGS sequence"/>
</dbReference>
<evidence type="ECO:0000259" key="4">
    <source>
        <dbReference type="PROSITE" id="PS50010"/>
    </source>
</evidence>
<evidence type="ECO:0000313" key="6">
    <source>
        <dbReference type="Proteomes" id="UP000683000"/>
    </source>
</evidence>
<feature type="compositionally biased region" description="Basic and acidic residues" evidence="3">
    <location>
        <begin position="505"/>
        <end position="515"/>
    </location>
</feature>
<feature type="region of interest" description="Disordered" evidence="3">
    <location>
        <begin position="623"/>
        <end position="646"/>
    </location>
</feature>
<dbReference type="GO" id="GO:0005737">
    <property type="term" value="C:cytoplasm"/>
    <property type="evidence" value="ECO:0007669"/>
    <property type="project" value="UniProtKB-SubCell"/>
</dbReference>
<gene>
    <name evidence="5" type="ORF">JVT61DRAFT_7660</name>
</gene>
<reference evidence="5" key="1">
    <citation type="submission" date="2021-03" db="EMBL/GenBank/DDBJ databases">
        <title>Evolutionary innovations through gain and loss of genes in the ectomycorrhizal Boletales.</title>
        <authorList>
            <person name="Wu G."/>
            <person name="Miyauchi S."/>
            <person name="Morin E."/>
            <person name="Yang Z.-L."/>
            <person name="Xu J."/>
            <person name="Martin F.M."/>
        </authorList>
    </citation>
    <scope>NUCLEOTIDE SEQUENCE</scope>
    <source>
        <strain evidence="5">BR01</strain>
    </source>
</reference>
<feature type="domain" description="DH" evidence="4">
    <location>
        <begin position="754"/>
        <end position="944"/>
    </location>
</feature>
<dbReference type="SMART" id="SM00325">
    <property type="entry name" value="RhoGEF"/>
    <property type="match status" value="1"/>
</dbReference>
<dbReference type="GO" id="GO:0005085">
    <property type="term" value="F:guanyl-nucleotide exchange factor activity"/>
    <property type="evidence" value="ECO:0007669"/>
    <property type="project" value="InterPro"/>
</dbReference>
<feature type="compositionally biased region" description="Low complexity" evidence="3">
    <location>
        <begin position="451"/>
        <end position="463"/>
    </location>
</feature>
<dbReference type="InterPro" id="IPR035899">
    <property type="entry name" value="DBL_dom_sf"/>
</dbReference>
<dbReference type="EMBL" id="JAGFBS010000027">
    <property type="protein sequence ID" value="KAG6372550.1"/>
    <property type="molecule type" value="Genomic_DNA"/>
</dbReference>